<sequence>MACEREYTPPALNEPTYKGKLANITIKQLKDRFKDIKDPFFLEEELVIKGVVSANDESGNIYKQIYIQDGTGGINIGVEQNSVYATYQVGQEVYVNLKELYILKYGGELQVGLGTTNANRISWQSFKEKVQMHSWPNPSNVKPRQVSFDKLTDDLVHQLVEVTDIRFSNGGKKTFSDKDATSNEEIKDKSGKVLIVRTSNYSNFSQDLLPRGTGSLVGILGRFNGAWQLILRTKNDVKEFDGEDPEEVKPVSGSFFKETFGLGTYPSGNRPKINDFKDFDMKSPVQYRDDSGTADIRSVSGDNGAHIWLPANRDASIVVSGINTQGKGEVTLNYQLTANLFEPTATADLNQIALKVNGQRVTVPSKVVSNSAGDNNKWFTISIPKLPQVNNLTIEFISAASENKIGFRLDNIELIGGDGAVGKKEIILIREKKSHD</sequence>
<reference evidence="2" key="2">
    <citation type="submission" date="2020-09" db="EMBL/GenBank/DDBJ databases">
        <authorList>
            <person name="Sun Q."/>
            <person name="Zhou Y."/>
        </authorList>
    </citation>
    <scope>NUCLEOTIDE SEQUENCE</scope>
    <source>
        <strain evidence="2">CGMCC 1.15966</strain>
    </source>
</reference>
<dbReference type="Proteomes" id="UP000614460">
    <property type="component" value="Unassembled WGS sequence"/>
</dbReference>
<evidence type="ECO:0000313" key="2">
    <source>
        <dbReference type="EMBL" id="GGE22488.1"/>
    </source>
</evidence>
<organism evidence="2 3">
    <name type="scientific">Sphingobacterium cellulitidis</name>
    <dbReference type="NCBI Taxonomy" id="1768011"/>
    <lineage>
        <taxon>Bacteria</taxon>
        <taxon>Pseudomonadati</taxon>
        <taxon>Bacteroidota</taxon>
        <taxon>Sphingobacteriia</taxon>
        <taxon>Sphingobacteriales</taxon>
        <taxon>Sphingobacteriaceae</taxon>
        <taxon>Sphingobacterium</taxon>
    </lineage>
</organism>
<dbReference type="AlphaFoldDB" id="A0A8H9FZR2"/>
<dbReference type="EMBL" id="BMKM01000004">
    <property type="protein sequence ID" value="GGE22488.1"/>
    <property type="molecule type" value="Genomic_DNA"/>
</dbReference>
<dbReference type="Pfam" id="PF18942">
    <property type="entry name" value="DUF5689"/>
    <property type="match status" value="1"/>
</dbReference>
<keyword evidence="3" id="KW-1185">Reference proteome</keyword>
<comment type="caution">
    <text evidence="2">The sequence shown here is derived from an EMBL/GenBank/DDBJ whole genome shotgun (WGS) entry which is preliminary data.</text>
</comment>
<evidence type="ECO:0000313" key="3">
    <source>
        <dbReference type="Proteomes" id="UP000614460"/>
    </source>
</evidence>
<protein>
    <recommendedName>
        <fullName evidence="1">DUF5689 domain-containing protein</fullName>
    </recommendedName>
</protein>
<reference evidence="2" key="1">
    <citation type="journal article" date="2014" name="Int. J. Syst. Evol. Microbiol.">
        <title>Complete genome sequence of Corynebacterium casei LMG S-19264T (=DSM 44701T), isolated from a smear-ripened cheese.</title>
        <authorList>
            <consortium name="US DOE Joint Genome Institute (JGI-PGF)"/>
            <person name="Walter F."/>
            <person name="Albersmeier A."/>
            <person name="Kalinowski J."/>
            <person name="Ruckert C."/>
        </authorList>
    </citation>
    <scope>NUCLEOTIDE SEQUENCE</scope>
    <source>
        <strain evidence="2">CGMCC 1.15966</strain>
    </source>
</reference>
<proteinExistence type="predicted"/>
<name>A0A8H9FZR2_9SPHI</name>
<accession>A0A8H9FZR2</accession>
<evidence type="ECO:0000259" key="1">
    <source>
        <dbReference type="Pfam" id="PF18942"/>
    </source>
</evidence>
<gene>
    <name evidence="2" type="ORF">GCM10011516_20230</name>
</gene>
<dbReference type="InterPro" id="IPR043744">
    <property type="entry name" value="DUF5689"/>
</dbReference>
<feature type="domain" description="DUF5689" evidence="1">
    <location>
        <begin position="22"/>
        <end position="237"/>
    </location>
</feature>